<proteinExistence type="predicted"/>
<dbReference type="Proteomes" id="UP001552594">
    <property type="component" value="Unassembled WGS sequence"/>
</dbReference>
<reference evidence="3 4" key="1">
    <citation type="submission" date="2024-06" db="EMBL/GenBank/DDBJ databases">
        <title>The Natural Products Discovery Center: Release of the First 8490 Sequenced Strains for Exploring Actinobacteria Biosynthetic Diversity.</title>
        <authorList>
            <person name="Kalkreuter E."/>
            <person name="Kautsar S.A."/>
            <person name="Yang D."/>
            <person name="Bader C.D."/>
            <person name="Teijaro C.N."/>
            <person name="Fluegel L."/>
            <person name="Davis C.M."/>
            <person name="Simpson J.R."/>
            <person name="Lauterbach L."/>
            <person name="Steele A.D."/>
            <person name="Gui C."/>
            <person name="Meng S."/>
            <person name="Li G."/>
            <person name="Viehrig K."/>
            <person name="Ye F."/>
            <person name="Su P."/>
            <person name="Kiefer A.F."/>
            <person name="Nichols A."/>
            <person name="Cepeda A.J."/>
            <person name="Yan W."/>
            <person name="Fan B."/>
            <person name="Jiang Y."/>
            <person name="Adhikari A."/>
            <person name="Zheng C.-J."/>
            <person name="Schuster L."/>
            <person name="Cowan T.M."/>
            <person name="Smanski M.J."/>
            <person name="Chevrette M.G."/>
            <person name="De Carvalho L.P.S."/>
            <person name="Shen B."/>
        </authorList>
    </citation>
    <scope>NUCLEOTIDE SEQUENCE [LARGE SCALE GENOMIC DNA]</scope>
    <source>
        <strain evidence="3 4">NPDC052347</strain>
    </source>
</reference>
<sequence>MVSAPETHTGKAQAATGLTMFAAVMMLITGFLNLLRGISAILRNAVYLKTPDYVFKFSLAGWGWVHLFLGIAAIMVGVGLFRVSLWARILGVVIASLLLIANFLSVPYFPLWSIVLMALCSFVIWGLCVVRREETPSGQGGQW</sequence>
<evidence type="ECO:0000313" key="3">
    <source>
        <dbReference type="EMBL" id="MEV5510642.1"/>
    </source>
</evidence>
<comment type="caution">
    <text evidence="3">The sequence shown here is derived from an EMBL/GenBank/DDBJ whole genome shotgun (WGS) entry which is preliminary data.</text>
</comment>
<evidence type="ECO:0000259" key="2">
    <source>
        <dbReference type="Pfam" id="PF23636"/>
    </source>
</evidence>
<keyword evidence="1" id="KW-1133">Transmembrane helix</keyword>
<dbReference type="Pfam" id="PF23636">
    <property type="entry name" value="DUF7144"/>
    <property type="match status" value="1"/>
</dbReference>
<feature type="domain" description="DUF7144" evidence="2">
    <location>
        <begin position="19"/>
        <end position="132"/>
    </location>
</feature>
<dbReference type="InterPro" id="IPR055568">
    <property type="entry name" value="DUF7144"/>
</dbReference>
<accession>A0ABV3K7K4</accession>
<feature type="transmembrane region" description="Helical" evidence="1">
    <location>
        <begin position="85"/>
        <end position="105"/>
    </location>
</feature>
<dbReference type="EMBL" id="JBFAUK010000037">
    <property type="protein sequence ID" value="MEV5510642.1"/>
    <property type="molecule type" value="Genomic_DNA"/>
</dbReference>
<feature type="transmembrane region" description="Helical" evidence="1">
    <location>
        <begin position="55"/>
        <end position="78"/>
    </location>
</feature>
<name>A0ABV3K7K4_STRON</name>
<feature type="transmembrane region" description="Helical" evidence="1">
    <location>
        <begin position="12"/>
        <end position="35"/>
    </location>
</feature>
<evidence type="ECO:0000313" key="4">
    <source>
        <dbReference type="Proteomes" id="UP001552594"/>
    </source>
</evidence>
<dbReference type="RefSeq" id="WP_109278446.1">
    <property type="nucleotide sequence ID" value="NZ_JBFAUK010000037.1"/>
</dbReference>
<organism evidence="3 4">
    <name type="scientific">Streptomyces orinoci</name>
    <name type="common">Streptoverticillium orinoci</name>
    <dbReference type="NCBI Taxonomy" id="67339"/>
    <lineage>
        <taxon>Bacteria</taxon>
        <taxon>Bacillati</taxon>
        <taxon>Actinomycetota</taxon>
        <taxon>Actinomycetes</taxon>
        <taxon>Kitasatosporales</taxon>
        <taxon>Streptomycetaceae</taxon>
        <taxon>Streptomyces</taxon>
    </lineage>
</organism>
<keyword evidence="4" id="KW-1185">Reference proteome</keyword>
<keyword evidence="1" id="KW-0472">Membrane</keyword>
<keyword evidence="1" id="KW-0812">Transmembrane</keyword>
<protein>
    <recommendedName>
        <fullName evidence="2">DUF7144 domain-containing protein</fullName>
    </recommendedName>
</protein>
<feature type="transmembrane region" description="Helical" evidence="1">
    <location>
        <begin position="111"/>
        <end position="130"/>
    </location>
</feature>
<evidence type="ECO:0000256" key="1">
    <source>
        <dbReference type="SAM" id="Phobius"/>
    </source>
</evidence>
<gene>
    <name evidence="3" type="ORF">AB0L16_30180</name>
</gene>